<keyword evidence="1" id="KW-0812">Transmembrane</keyword>
<proteinExistence type="predicted"/>
<reference evidence="2" key="1">
    <citation type="submission" date="2022-07" db="EMBL/GenBank/DDBJ databases">
        <authorList>
            <person name="Macas J."/>
            <person name="Novak P."/>
            <person name="Neumann P."/>
        </authorList>
    </citation>
    <scope>NUCLEOTIDE SEQUENCE</scope>
</reference>
<keyword evidence="1" id="KW-1133">Transmembrane helix</keyword>
<name>A0AAV0ESX0_9ASTE</name>
<keyword evidence="3" id="KW-1185">Reference proteome</keyword>
<accession>A0AAV0ESX0</accession>
<feature type="transmembrane region" description="Helical" evidence="1">
    <location>
        <begin position="26"/>
        <end position="46"/>
    </location>
</feature>
<feature type="transmembrane region" description="Helical" evidence="1">
    <location>
        <begin position="121"/>
        <end position="143"/>
    </location>
</feature>
<evidence type="ECO:0000256" key="1">
    <source>
        <dbReference type="SAM" id="Phobius"/>
    </source>
</evidence>
<evidence type="ECO:0000313" key="3">
    <source>
        <dbReference type="Proteomes" id="UP001152523"/>
    </source>
</evidence>
<dbReference type="EMBL" id="CAMAPF010000942">
    <property type="protein sequence ID" value="CAH9126298.1"/>
    <property type="molecule type" value="Genomic_DNA"/>
</dbReference>
<protein>
    <submittedName>
        <fullName evidence="2">Uncharacterized protein</fullName>
    </submittedName>
</protein>
<dbReference type="Proteomes" id="UP001152523">
    <property type="component" value="Unassembled WGS sequence"/>
</dbReference>
<gene>
    <name evidence="2" type="ORF">CEPIT_LOCUS27427</name>
</gene>
<evidence type="ECO:0000313" key="2">
    <source>
        <dbReference type="EMBL" id="CAH9126298.1"/>
    </source>
</evidence>
<comment type="caution">
    <text evidence="2">The sequence shown here is derived from an EMBL/GenBank/DDBJ whole genome shotgun (WGS) entry which is preliminary data.</text>
</comment>
<dbReference type="AlphaFoldDB" id="A0AAV0ESX0"/>
<organism evidence="2 3">
    <name type="scientific">Cuscuta epithymum</name>
    <dbReference type="NCBI Taxonomy" id="186058"/>
    <lineage>
        <taxon>Eukaryota</taxon>
        <taxon>Viridiplantae</taxon>
        <taxon>Streptophyta</taxon>
        <taxon>Embryophyta</taxon>
        <taxon>Tracheophyta</taxon>
        <taxon>Spermatophyta</taxon>
        <taxon>Magnoliopsida</taxon>
        <taxon>eudicotyledons</taxon>
        <taxon>Gunneridae</taxon>
        <taxon>Pentapetalae</taxon>
        <taxon>asterids</taxon>
        <taxon>lamiids</taxon>
        <taxon>Solanales</taxon>
        <taxon>Convolvulaceae</taxon>
        <taxon>Cuscuteae</taxon>
        <taxon>Cuscuta</taxon>
        <taxon>Cuscuta subgen. Cuscuta</taxon>
    </lineage>
</organism>
<keyword evidence="1" id="KW-0472">Membrane</keyword>
<sequence length="167" mass="19196">MSMAPGGFGDGRGSAATKGVRFDFHMIGLVILALMVIEIGVASTVFDPGGTLEVWGPSKEGEFRLQSCNNARVLWLSLAEEEDLLIRPPPEPPPWSDREAKIWWKMKFPERVRSFYQLFHFLWVSFCVFLICIGMFFISFFSFRPRIMRDNSARYYIVIRIEIASEC</sequence>